<proteinExistence type="predicted"/>
<reference evidence="1 2" key="1">
    <citation type="journal article" date="2014" name="Genome Biol.">
        <title>Transcriptome and methylome profiling reveals relics of genome dominance in the mesopolyploid Brassica oleracea.</title>
        <authorList>
            <person name="Parkin I.A."/>
            <person name="Koh C."/>
            <person name="Tang H."/>
            <person name="Robinson S.J."/>
            <person name="Kagale S."/>
            <person name="Clarke W.E."/>
            <person name="Town C.D."/>
            <person name="Nixon J."/>
            <person name="Krishnakumar V."/>
            <person name="Bidwell S.L."/>
            <person name="Denoeud F."/>
            <person name="Belcram H."/>
            <person name="Links M.G."/>
            <person name="Just J."/>
            <person name="Clarke C."/>
            <person name="Bender T."/>
            <person name="Huebert T."/>
            <person name="Mason A.S."/>
            <person name="Pires J.C."/>
            <person name="Barker G."/>
            <person name="Moore J."/>
            <person name="Walley P.G."/>
            <person name="Manoli S."/>
            <person name="Batley J."/>
            <person name="Edwards D."/>
            <person name="Nelson M.N."/>
            <person name="Wang X."/>
            <person name="Paterson A.H."/>
            <person name="King G."/>
            <person name="Bancroft I."/>
            <person name="Chalhoub B."/>
            <person name="Sharpe A.G."/>
        </authorList>
    </citation>
    <scope>NUCLEOTIDE SEQUENCE</scope>
    <source>
        <strain evidence="1 2">cv. TO1000</strain>
    </source>
</reference>
<sequence length="69" mass="8222">MKFSLKGEPESRSTDDYWRFWDTAPYILVKNQAELWFVRGFQIIIARTGLDVRSLLLPKYIGRGENHYQ</sequence>
<evidence type="ECO:0000313" key="1">
    <source>
        <dbReference type="EnsemblPlants" id="Bo9g120950.1"/>
    </source>
</evidence>
<reference evidence="1" key="2">
    <citation type="submission" date="2015-03" db="UniProtKB">
        <authorList>
            <consortium name="EnsemblPlants"/>
        </authorList>
    </citation>
    <scope>IDENTIFICATION</scope>
</reference>
<evidence type="ECO:0000313" key="2">
    <source>
        <dbReference type="Proteomes" id="UP000032141"/>
    </source>
</evidence>
<dbReference type="Gramene" id="Bo9g120950.1">
    <property type="protein sequence ID" value="Bo9g120950.1"/>
    <property type="gene ID" value="Bo9g120950"/>
</dbReference>
<dbReference type="HOGENOM" id="CLU_2779383_0_0_1"/>
<dbReference type="Proteomes" id="UP000032141">
    <property type="component" value="Chromosome C9"/>
</dbReference>
<name>A0A0D3EBG5_BRAOL</name>
<dbReference type="AlphaFoldDB" id="A0A0D3EBG5"/>
<protein>
    <submittedName>
        <fullName evidence="1">Uncharacterized protein</fullName>
    </submittedName>
</protein>
<dbReference type="EnsemblPlants" id="Bo9g120950.1">
    <property type="protein sequence ID" value="Bo9g120950.1"/>
    <property type="gene ID" value="Bo9g120950"/>
</dbReference>
<organism evidence="1 2">
    <name type="scientific">Brassica oleracea var. oleracea</name>
    <dbReference type="NCBI Taxonomy" id="109376"/>
    <lineage>
        <taxon>Eukaryota</taxon>
        <taxon>Viridiplantae</taxon>
        <taxon>Streptophyta</taxon>
        <taxon>Embryophyta</taxon>
        <taxon>Tracheophyta</taxon>
        <taxon>Spermatophyta</taxon>
        <taxon>Magnoliopsida</taxon>
        <taxon>eudicotyledons</taxon>
        <taxon>Gunneridae</taxon>
        <taxon>Pentapetalae</taxon>
        <taxon>rosids</taxon>
        <taxon>malvids</taxon>
        <taxon>Brassicales</taxon>
        <taxon>Brassicaceae</taxon>
        <taxon>Brassiceae</taxon>
        <taxon>Brassica</taxon>
    </lineage>
</organism>
<keyword evidence="2" id="KW-1185">Reference proteome</keyword>
<accession>A0A0D3EBG5</accession>